<feature type="compositionally biased region" description="Polar residues" evidence="1">
    <location>
        <begin position="33"/>
        <end position="56"/>
    </location>
</feature>
<feature type="compositionally biased region" description="Basic and acidic residues" evidence="1">
    <location>
        <begin position="222"/>
        <end position="231"/>
    </location>
</feature>
<dbReference type="eggNOG" id="ENOG502S09U">
    <property type="taxonomic scope" value="Eukaryota"/>
</dbReference>
<dbReference type="EMBL" id="KE343605">
    <property type="protein sequence ID" value="EXB37174.1"/>
    <property type="molecule type" value="Genomic_DNA"/>
</dbReference>
<feature type="compositionally biased region" description="Basic and acidic residues" evidence="1">
    <location>
        <begin position="86"/>
        <end position="105"/>
    </location>
</feature>
<protein>
    <submittedName>
        <fullName evidence="2">Uncharacterized protein</fullName>
    </submittedName>
</protein>
<reference evidence="3" key="1">
    <citation type="submission" date="2013-01" db="EMBL/GenBank/DDBJ databases">
        <title>Draft Genome Sequence of a Mulberry Tree, Morus notabilis C.K. Schneid.</title>
        <authorList>
            <person name="He N."/>
            <person name="Zhao S."/>
        </authorList>
    </citation>
    <scope>NUCLEOTIDE SEQUENCE</scope>
</reference>
<keyword evidence="3" id="KW-1185">Reference proteome</keyword>
<gene>
    <name evidence="2" type="ORF">L484_013538</name>
</gene>
<feature type="region of interest" description="Disordered" evidence="1">
    <location>
        <begin position="302"/>
        <end position="334"/>
    </location>
</feature>
<sequence length="419" mass="47001">METPNEFYCYLSAATSPVSVSSLEDSMNFYSAPTSPTSEVSDAMFGSQTEPTTPTRSYDHDHTNYSNLDDHHLDFEFETSRRFNHSTDVRELENTKGKEKPRNNRDSGGFLPPMAFADELFCDGKVVPLAAPQLKLPPGFYGGNDKFRGRSSVGEEPRSPRSVVRLPFSRQCLWNDDFDPFMVALENVKEGKKMEGKNGRRARSLSPIRSRPDEYSMGSLKAQREMGDNSEKQLGSNGLRKHNSTASATWAVQSPIVDIGFESNGLRWQPNGLPVMKQEGKCTKGLVEPKGVVFARRVRRVKMDQEKPTGPSTTSVQRSTSETSKLSTGSGGSTARQKIMRLLFRVGSSKESDEKKLKEGNSGLWNWKPTFLRRLSIRSMGQAQYNRDERLVSEVAQMTIVQYRPRLSLCMGYGPKYAQ</sequence>
<feature type="region of interest" description="Disordered" evidence="1">
    <location>
        <begin position="33"/>
        <end position="61"/>
    </location>
</feature>
<dbReference type="PANTHER" id="PTHR33095">
    <property type="entry name" value="OS07G0619500 PROTEIN"/>
    <property type="match status" value="1"/>
</dbReference>
<dbReference type="AlphaFoldDB" id="W9QH22"/>
<evidence type="ECO:0000256" key="1">
    <source>
        <dbReference type="SAM" id="MobiDB-lite"/>
    </source>
</evidence>
<accession>W9QH22</accession>
<evidence type="ECO:0000313" key="3">
    <source>
        <dbReference type="Proteomes" id="UP000030645"/>
    </source>
</evidence>
<evidence type="ECO:0000313" key="2">
    <source>
        <dbReference type="EMBL" id="EXB37174.1"/>
    </source>
</evidence>
<feature type="compositionally biased region" description="Low complexity" evidence="1">
    <location>
        <begin position="319"/>
        <end position="328"/>
    </location>
</feature>
<name>W9QH22_9ROSA</name>
<dbReference type="Proteomes" id="UP000030645">
    <property type="component" value="Unassembled WGS sequence"/>
</dbReference>
<feature type="region of interest" description="Disordered" evidence="1">
    <location>
        <begin position="86"/>
        <end position="110"/>
    </location>
</feature>
<organism evidence="2 3">
    <name type="scientific">Morus notabilis</name>
    <dbReference type="NCBI Taxonomy" id="981085"/>
    <lineage>
        <taxon>Eukaryota</taxon>
        <taxon>Viridiplantae</taxon>
        <taxon>Streptophyta</taxon>
        <taxon>Embryophyta</taxon>
        <taxon>Tracheophyta</taxon>
        <taxon>Spermatophyta</taxon>
        <taxon>Magnoliopsida</taxon>
        <taxon>eudicotyledons</taxon>
        <taxon>Gunneridae</taxon>
        <taxon>Pentapetalae</taxon>
        <taxon>rosids</taxon>
        <taxon>fabids</taxon>
        <taxon>Rosales</taxon>
        <taxon>Moraceae</taxon>
        <taxon>Moreae</taxon>
        <taxon>Morus</taxon>
    </lineage>
</organism>
<feature type="region of interest" description="Disordered" evidence="1">
    <location>
        <begin position="193"/>
        <end position="245"/>
    </location>
</feature>
<proteinExistence type="predicted"/>
<dbReference type="PANTHER" id="PTHR33095:SF47">
    <property type="entry name" value="AR781"/>
    <property type="match status" value="1"/>
</dbReference>